<name>A8RRG8_ENTBW</name>
<gene>
    <name evidence="1" type="ORF">CLOBOL_02999</name>
</gene>
<accession>A8RRG8</accession>
<reference evidence="1 2" key="1">
    <citation type="submission" date="2007-08" db="EMBL/GenBank/DDBJ databases">
        <authorList>
            <person name="Fulton L."/>
            <person name="Clifton S."/>
            <person name="Fulton B."/>
            <person name="Xu J."/>
            <person name="Minx P."/>
            <person name="Pepin K.H."/>
            <person name="Johnson M."/>
            <person name="Thiruvilangam P."/>
            <person name="Bhonagiri V."/>
            <person name="Nash W.E."/>
            <person name="Mardis E.R."/>
            <person name="Wilson R.K."/>
        </authorList>
    </citation>
    <scope>NUCLEOTIDE SEQUENCE [LARGE SCALE GENOMIC DNA]</scope>
    <source>
        <strain evidence="2">ATCC BAA-613 / DSM 15670 / CCUG 46953 / JCM 12243 / WAL 16351</strain>
    </source>
</reference>
<dbReference type="PaxDb" id="411902-CLOBOL_02999"/>
<reference evidence="1 2" key="2">
    <citation type="submission" date="2007-09" db="EMBL/GenBank/DDBJ databases">
        <title>Draft genome sequence of Clostridium bolteae (ATCC BAA-613).</title>
        <authorList>
            <person name="Sudarsanam P."/>
            <person name="Ley R."/>
            <person name="Guruge J."/>
            <person name="Turnbaugh P.J."/>
            <person name="Mahowald M."/>
            <person name="Liep D."/>
            <person name="Gordon J."/>
        </authorList>
    </citation>
    <scope>NUCLEOTIDE SEQUENCE [LARGE SCALE GENOMIC DNA]</scope>
    <source>
        <strain evidence="2">ATCC BAA-613 / DSM 15670 / CCUG 46953 / JCM 12243 / WAL 16351</strain>
    </source>
</reference>
<sequence>MKKKRVDFHLQNAYNICQTQQLLNTYDSRRRYFFTVSAAAPARR</sequence>
<dbReference type="EMBL" id="ABCC02000028">
    <property type="protein sequence ID" value="EDP16665.1"/>
    <property type="molecule type" value="Genomic_DNA"/>
</dbReference>
<proteinExistence type="predicted"/>
<evidence type="ECO:0000313" key="1">
    <source>
        <dbReference type="EMBL" id="EDP16665.1"/>
    </source>
</evidence>
<dbReference type="Proteomes" id="UP000005396">
    <property type="component" value="Unassembled WGS sequence"/>
</dbReference>
<organism evidence="1 2">
    <name type="scientific">Enterocloster bolteae (strain ATCC BAA-613 / DSM 15670 / CCUG 46953 / JCM 12243 / WAL 16351)</name>
    <name type="common">Clostridium bolteae</name>
    <dbReference type="NCBI Taxonomy" id="411902"/>
    <lineage>
        <taxon>Bacteria</taxon>
        <taxon>Bacillati</taxon>
        <taxon>Bacillota</taxon>
        <taxon>Clostridia</taxon>
        <taxon>Lachnospirales</taxon>
        <taxon>Lachnospiraceae</taxon>
        <taxon>Enterocloster</taxon>
    </lineage>
</organism>
<dbReference type="HOGENOM" id="CLU_3214382_0_0_9"/>
<protein>
    <submittedName>
        <fullName evidence="1">Uncharacterized protein</fullName>
    </submittedName>
</protein>
<evidence type="ECO:0000313" key="2">
    <source>
        <dbReference type="Proteomes" id="UP000005396"/>
    </source>
</evidence>
<comment type="caution">
    <text evidence="1">The sequence shown here is derived from an EMBL/GenBank/DDBJ whole genome shotgun (WGS) entry which is preliminary data.</text>
</comment>
<dbReference type="AlphaFoldDB" id="A8RRG8"/>